<gene>
    <name evidence="1" type="ORF">BDM02DRAFT_3102899</name>
</gene>
<protein>
    <submittedName>
        <fullName evidence="1">Uncharacterized protein</fullName>
    </submittedName>
</protein>
<reference evidence="1" key="1">
    <citation type="submission" date="2019-10" db="EMBL/GenBank/DDBJ databases">
        <authorList>
            <consortium name="DOE Joint Genome Institute"/>
            <person name="Kuo A."/>
            <person name="Miyauchi S."/>
            <person name="Kiss E."/>
            <person name="Drula E."/>
            <person name="Kohler A."/>
            <person name="Sanchez-Garcia M."/>
            <person name="Andreopoulos B."/>
            <person name="Barry K.W."/>
            <person name="Bonito G."/>
            <person name="Buee M."/>
            <person name="Carver A."/>
            <person name="Chen C."/>
            <person name="Cichocki N."/>
            <person name="Clum A."/>
            <person name="Culley D."/>
            <person name="Crous P.W."/>
            <person name="Fauchery L."/>
            <person name="Girlanda M."/>
            <person name="Hayes R."/>
            <person name="Keri Z."/>
            <person name="Labutti K."/>
            <person name="Lipzen A."/>
            <person name="Lombard V."/>
            <person name="Magnuson J."/>
            <person name="Maillard F."/>
            <person name="Morin E."/>
            <person name="Murat C."/>
            <person name="Nolan M."/>
            <person name="Ohm R."/>
            <person name="Pangilinan J."/>
            <person name="Pereira M."/>
            <person name="Perotto S."/>
            <person name="Peter M."/>
            <person name="Riley R."/>
            <person name="Sitrit Y."/>
            <person name="Stielow B."/>
            <person name="Szollosi G."/>
            <person name="Zifcakova L."/>
            <person name="Stursova M."/>
            <person name="Spatafora J.W."/>
            <person name="Tedersoo L."/>
            <person name="Vaario L.-M."/>
            <person name="Yamada A."/>
            <person name="Yan M."/>
            <person name="Wang P."/>
            <person name="Xu J."/>
            <person name="Bruns T."/>
            <person name="Baldrian P."/>
            <person name="Vilgalys R."/>
            <person name="Henrissat B."/>
            <person name="Grigoriev I.V."/>
            <person name="Hibbett D."/>
            <person name="Nagy L.G."/>
            <person name="Martin F.M."/>
        </authorList>
    </citation>
    <scope>NUCLEOTIDE SEQUENCE</scope>
    <source>
        <strain evidence="1">P2</strain>
    </source>
</reference>
<accession>A0ACB6Z4J9</accession>
<evidence type="ECO:0000313" key="1">
    <source>
        <dbReference type="EMBL" id="KAF9644452.1"/>
    </source>
</evidence>
<sequence>MLCIWIYAKNCQPYTLYFPRADIFELITVDLLHQLIKGVYKDHLVDWVGKYLEYVHGAAGGARVIDEIDCWIALAPPFPGLRRFKQGRNFNQWTGDDSKALMKV</sequence>
<name>A0ACB6Z4J9_THEGA</name>
<organism evidence="1 2">
    <name type="scientific">Thelephora ganbajun</name>
    <name type="common">Ganba fungus</name>
    <dbReference type="NCBI Taxonomy" id="370292"/>
    <lineage>
        <taxon>Eukaryota</taxon>
        <taxon>Fungi</taxon>
        <taxon>Dikarya</taxon>
        <taxon>Basidiomycota</taxon>
        <taxon>Agaricomycotina</taxon>
        <taxon>Agaricomycetes</taxon>
        <taxon>Thelephorales</taxon>
        <taxon>Thelephoraceae</taxon>
        <taxon>Thelephora</taxon>
    </lineage>
</organism>
<reference evidence="1" key="2">
    <citation type="journal article" date="2020" name="Nat. Commun.">
        <title>Large-scale genome sequencing of mycorrhizal fungi provides insights into the early evolution of symbiotic traits.</title>
        <authorList>
            <person name="Miyauchi S."/>
            <person name="Kiss E."/>
            <person name="Kuo A."/>
            <person name="Drula E."/>
            <person name="Kohler A."/>
            <person name="Sanchez-Garcia M."/>
            <person name="Morin E."/>
            <person name="Andreopoulos B."/>
            <person name="Barry K.W."/>
            <person name="Bonito G."/>
            <person name="Buee M."/>
            <person name="Carver A."/>
            <person name="Chen C."/>
            <person name="Cichocki N."/>
            <person name="Clum A."/>
            <person name="Culley D."/>
            <person name="Crous P.W."/>
            <person name="Fauchery L."/>
            <person name="Girlanda M."/>
            <person name="Hayes R.D."/>
            <person name="Keri Z."/>
            <person name="LaButti K."/>
            <person name="Lipzen A."/>
            <person name="Lombard V."/>
            <person name="Magnuson J."/>
            <person name="Maillard F."/>
            <person name="Murat C."/>
            <person name="Nolan M."/>
            <person name="Ohm R.A."/>
            <person name="Pangilinan J."/>
            <person name="Pereira M.F."/>
            <person name="Perotto S."/>
            <person name="Peter M."/>
            <person name="Pfister S."/>
            <person name="Riley R."/>
            <person name="Sitrit Y."/>
            <person name="Stielow J.B."/>
            <person name="Szollosi G."/>
            <person name="Zifcakova L."/>
            <person name="Stursova M."/>
            <person name="Spatafora J.W."/>
            <person name="Tedersoo L."/>
            <person name="Vaario L.M."/>
            <person name="Yamada A."/>
            <person name="Yan M."/>
            <person name="Wang P."/>
            <person name="Xu J."/>
            <person name="Bruns T."/>
            <person name="Baldrian P."/>
            <person name="Vilgalys R."/>
            <person name="Dunand C."/>
            <person name="Henrissat B."/>
            <person name="Grigoriev I.V."/>
            <person name="Hibbett D."/>
            <person name="Nagy L.G."/>
            <person name="Martin F.M."/>
        </authorList>
    </citation>
    <scope>NUCLEOTIDE SEQUENCE</scope>
    <source>
        <strain evidence="1">P2</strain>
    </source>
</reference>
<dbReference type="EMBL" id="MU118138">
    <property type="protein sequence ID" value="KAF9644452.1"/>
    <property type="molecule type" value="Genomic_DNA"/>
</dbReference>
<proteinExistence type="predicted"/>
<dbReference type="Proteomes" id="UP000886501">
    <property type="component" value="Unassembled WGS sequence"/>
</dbReference>
<keyword evidence="2" id="KW-1185">Reference proteome</keyword>
<comment type="caution">
    <text evidence="1">The sequence shown here is derived from an EMBL/GenBank/DDBJ whole genome shotgun (WGS) entry which is preliminary data.</text>
</comment>
<evidence type="ECO:0000313" key="2">
    <source>
        <dbReference type="Proteomes" id="UP000886501"/>
    </source>
</evidence>
<feature type="non-terminal residue" evidence="1">
    <location>
        <position position="104"/>
    </location>
</feature>